<protein>
    <submittedName>
        <fullName evidence="1">Uncharacterized protein</fullName>
    </submittedName>
</protein>
<keyword evidence="2" id="KW-1185">Reference proteome</keyword>
<proteinExistence type="predicted"/>
<evidence type="ECO:0000313" key="1">
    <source>
        <dbReference type="EMBL" id="CAB1435742.1"/>
    </source>
</evidence>
<name>A0A9N7UQ24_PLEPL</name>
<organism evidence="1 2">
    <name type="scientific">Pleuronectes platessa</name>
    <name type="common">European plaice</name>
    <dbReference type="NCBI Taxonomy" id="8262"/>
    <lineage>
        <taxon>Eukaryota</taxon>
        <taxon>Metazoa</taxon>
        <taxon>Chordata</taxon>
        <taxon>Craniata</taxon>
        <taxon>Vertebrata</taxon>
        <taxon>Euteleostomi</taxon>
        <taxon>Actinopterygii</taxon>
        <taxon>Neopterygii</taxon>
        <taxon>Teleostei</taxon>
        <taxon>Neoteleostei</taxon>
        <taxon>Acanthomorphata</taxon>
        <taxon>Carangaria</taxon>
        <taxon>Pleuronectiformes</taxon>
        <taxon>Pleuronectoidei</taxon>
        <taxon>Pleuronectidae</taxon>
        <taxon>Pleuronectes</taxon>
    </lineage>
</organism>
<sequence>MKPRLWRCDSSSWRSSSCEEVSWSFPQEVSDSQFPGDGRARSAVTLVRDGNKAPRGRGALRESPVSIPVRNPQVFSAETQQRHLQDVRVIPPPLHHQFSDNG</sequence>
<reference evidence="1" key="1">
    <citation type="submission" date="2020-03" db="EMBL/GenBank/DDBJ databases">
        <authorList>
            <person name="Weist P."/>
        </authorList>
    </citation>
    <scope>NUCLEOTIDE SEQUENCE</scope>
</reference>
<accession>A0A9N7UQ24</accession>
<dbReference type="Proteomes" id="UP001153269">
    <property type="component" value="Unassembled WGS sequence"/>
</dbReference>
<comment type="caution">
    <text evidence="1">The sequence shown here is derived from an EMBL/GenBank/DDBJ whole genome shotgun (WGS) entry which is preliminary data.</text>
</comment>
<dbReference type="AlphaFoldDB" id="A0A9N7UQ24"/>
<dbReference type="EMBL" id="CADEAL010001803">
    <property type="protein sequence ID" value="CAB1435742.1"/>
    <property type="molecule type" value="Genomic_DNA"/>
</dbReference>
<evidence type="ECO:0000313" key="2">
    <source>
        <dbReference type="Proteomes" id="UP001153269"/>
    </source>
</evidence>
<gene>
    <name evidence="1" type="ORF">PLEPLA_LOCUS23791</name>
</gene>